<feature type="compositionally biased region" description="Basic and acidic residues" evidence="6">
    <location>
        <begin position="383"/>
        <end position="397"/>
    </location>
</feature>
<dbReference type="InterPro" id="IPR051718">
    <property type="entry name" value="ARF_GTPase-activating"/>
</dbReference>
<dbReference type="EMBL" id="GL945500">
    <property type="protein sequence ID" value="EGN92716.1"/>
    <property type="molecule type" value="Genomic_DNA"/>
</dbReference>
<dbReference type="FunFam" id="1.10.220.150:FF:000009">
    <property type="entry name" value="stromal membrane-associated protein 1 isoform X1"/>
    <property type="match status" value="1"/>
</dbReference>
<protein>
    <recommendedName>
        <fullName evidence="7">Arf-GAP domain-containing protein</fullName>
    </recommendedName>
</protein>
<dbReference type="OMA" id="DVFGDIW"/>
<evidence type="ECO:0000256" key="6">
    <source>
        <dbReference type="SAM" id="MobiDB-lite"/>
    </source>
</evidence>
<gene>
    <name evidence="8" type="ORF">SERLA73DRAFT_79407</name>
</gene>
<keyword evidence="3 5" id="KW-0863">Zinc-finger</keyword>
<dbReference type="FunCoup" id="F8QGA1">
    <property type="interactions" value="344"/>
</dbReference>
<dbReference type="Gene3D" id="1.10.220.150">
    <property type="entry name" value="Arf GTPase activating protein"/>
    <property type="match status" value="1"/>
</dbReference>
<evidence type="ECO:0000259" key="7">
    <source>
        <dbReference type="PROSITE" id="PS50115"/>
    </source>
</evidence>
<dbReference type="PANTHER" id="PTHR45705:SF14">
    <property type="entry name" value="ARF-GAP DOMAIN-CONTAINING PROTEIN"/>
    <property type="match status" value="1"/>
</dbReference>
<dbReference type="AlphaFoldDB" id="F8QGA1"/>
<evidence type="ECO:0000256" key="5">
    <source>
        <dbReference type="PROSITE-ProRule" id="PRU00288"/>
    </source>
</evidence>
<dbReference type="GO" id="GO:0008270">
    <property type="term" value="F:zinc ion binding"/>
    <property type="evidence" value="ECO:0007669"/>
    <property type="project" value="UniProtKB-KW"/>
</dbReference>
<evidence type="ECO:0000256" key="3">
    <source>
        <dbReference type="ARBA" id="ARBA00022771"/>
    </source>
</evidence>
<dbReference type="Proteomes" id="UP000008063">
    <property type="component" value="Unassembled WGS sequence"/>
</dbReference>
<dbReference type="InParanoid" id="F8QGA1"/>
<dbReference type="InterPro" id="IPR038508">
    <property type="entry name" value="ArfGAP_dom_sf"/>
</dbReference>
<feature type="compositionally biased region" description="Polar residues" evidence="6">
    <location>
        <begin position="154"/>
        <end position="165"/>
    </location>
</feature>
<dbReference type="Pfam" id="PF01412">
    <property type="entry name" value="ArfGap"/>
    <property type="match status" value="1"/>
</dbReference>
<feature type="domain" description="Arf-GAP" evidence="7">
    <location>
        <begin position="13"/>
        <end position="119"/>
    </location>
</feature>
<dbReference type="SUPFAM" id="SSF57863">
    <property type="entry name" value="ArfGap/RecO-like zinc finger"/>
    <property type="match status" value="1"/>
</dbReference>
<accession>F8QGA1</accession>
<dbReference type="GO" id="GO:0005737">
    <property type="term" value="C:cytoplasm"/>
    <property type="evidence" value="ECO:0007669"/>
    <property type="project" value="TreeGrafter"/>
</dbReference>
<dbReference type="STRING" id="936435.F8QGA1"/>
<feature type="region of interest" description="Disordered" evidence="6">
    <location>
        <begin position="116"/>
        <end position="186"/>
    </location>
</feature>
<dbReference type="GO" id="GO:0005096">
    <property type="term" value="F:GTPase activator activity"/>
    <property type="evidence" value="ECO:0007669"/>
    <property type="project" value="UniProtKB-KW"/>
</dbReference>
<dbReference type="CDD" id="cd08839">
    <property type="entry name" value="ArfGap_SMAP"/>
    <property type="match status" value="1"/>
</dbReference>
<evidence type="ECO:0000313" key="9">
    <source>
        <dbReference type="Proteomes" id="UP000008063"/>
    </source>
</evidence>
<feature type="compositionally biased region" description="Polar residues" evidence="6">
    <location>
        <begin position="202"/>
        <end position="214"/>
    </location>
</feature>
<dbReference type="PANTHER" id="PTHR45705">
    <property type="entry name" value="FI20236P1"/>
    <property type="match status" value="1"/>
</dbReference>
<evidence type="ECO:0000256" key="4">
    <source>
        <dbReference type="ARBA" id="ARBA00022833"/>
    </source>
</evidence>
<dbReference type="OrthoDB" id="10266696at2759"/>
<reference evidence="9" key="1">
    <citation type="journal article" date="2011" name="Science">
        <title>The plant cell wall-decomposing machinery underlies the functional diversity of forest fungi.</title>
        <authorList>
            <person name="Eastwood D.C."/>
            <person name="Floudas D."/>
            <person name="Binder M."/>
            <person name="Majcherczyk A."/>
            <person name="Schneider P."/>
            <person name="Aerts A."/>
            <person name="Asiegbu F.O."/>
            <person name="Baker S.E."/>
            <person name="Barry K."/>
            <person name="Bendiksby M."/>
            <person name="Blumentritt M."/>
            <person name="Coutinho P.M."/>
            <person name="Cullen D."/>
            <person name="de Vries R.P."/>
            <person name="Gathman A."/>
            <person name="Goodell B."/>
            <person name="Henrissat B."/>
            <person name="Ihrmark K."/>
            <person name="Kauserud H."/>
            <person name="Kohler A."/>
            <person name="LaButti K."/>
            <person name="Lapidus A."/>
            <person name="Lavin J.L."/>
            <person name="Lee Y.-H."/>
            <person name="Lindquist E."/>
            <person name="Lilly W."/>
            <person name="Lucas S."/>
            <person name="Morin E."/>
            <person name="Murat C."/>
            <person name="Oguiza J.A."/>
            <person name="Park J."/>
            <person name="Pisabarro A.G."/>
            <person name="Riley R."/>
            <person name="Rosling A."/>
            <person name="Salamov A."/>
            <person name="Schmidt O."/>
            <person name="Schmutz J."/>
            <person name="Skrede I."/>
            <person name="Stenlid J."/>
            <person name="Wiebenga A."/>
            <person name="Xie X."/>
            <person name="Kuees U."/>
            <person name="Hibbett D.S."/>
            <person name="Hoffmeister D."/>
            <person name="Hoegberg N."/>
            <person name="Martin F."/>
            <person name="Grigoriev I.V."/>
            <person name="Watkinson S.C."/>
        </authorList>
    </citation>
    <scope>NUCLEOTIDE SEQUENCE [LARGE SCALE GENOMIC DNA]</scope>
    <source>
        <strain evidence="9">strain S7.3</strain>
    </source>
</reference>
<evidence type="ECO:0000313" key="8">
    <source>
        <dbReference type="EMBL" id="EGN92716.1"/>
    </source>
</evidence>
<sequence length="397" mass="42842">MSRQDKATTDRHSKILRELVKQPDNKLCADCKHPRWASWNLGVFLCIRCSGIHRGMGTHISRVKSVDLDVWTPEQMESIQKWGNRRANLYWEAHLKPGHVAPDHKMESYIRSKYESRRWASDGPPPADPSVLDGNTESVPESPMIEPQVPPISQRPTHASVNSLSARRPASPSVRVPITTRQPQPRQLLSAAVVDRNQQIEAPTLASPTVQTEPANPAPSQDDLFSLDFHAPPAPSRPAASQPAKDVKQDILSLFSTPASTAAGQTTSAYGQFSPASDSQSPWNQLNTGTLPQISSVPQPTSMVGSSGSGLWGVSSGWDSTPIPPGPTQGNIWGSAASSTLQPSQIQTQQTNILSTNDIWSSSNSAAGIGGDMFGSASTGSTQKKDDVFGDLWGDFK</sequence>
<organism evidence="9">
    <name type="scientific">Serpula lacrymans var. lacrymans (strain S7.3)</name>
    <name type="common">Dry rot fungus</name>
    <dbReference type="NCBI Taxonomy" id="936435"/>
    <lineage>
        <taxon>Eukaryota</taxon>
        <taxon>Fungi</taxon>
        <taxon>Dikarya</taxon>
        <taxon>Basidiomycota</taxon>
        <taxon>Agaricomycotina</taxon>
        <taxon>Agaricomycetes</taxon>
        <taxon>Agaricomycetidae</taxon>
        <taxon>Boletales</taxon>
        <taxon>Coniophorineae</taxon>
        <taxon>Serpulaceae</taxon>
        <taxon>Serpula</taxon>
    </lineage>
</organism>
<dbReference type="PRINTS" id="PR00405">
    <property type="entry name" value="REVINTRACTNG"/>
</dbReference>
<keyword evidence="4" id="KW-0862">Zinc</keyword>
<dbReference type="PROSITE" id="PS50115">
    <property type="entry name" value="ARFGAP"/>
    <property type="match status" value="1"/>
</dbReference>
<proteinExistence type="predicted"/>
<keyword evidence="9" id="KW-1185">Reference proteome</keyword>
<dbReference type="SMART" id="SM00105">
    <property type="entry name" value="ArfGap"/>
    <property type="match status" value="1"/>
</dbReference>
<dbReference type="InterPro" id="IPR037278">
    <property type="entry name" value="ARFGAP/RecO"/>
</dbReference>
<dbReference type="InterPro" id="IPR001164">
    <property type="entry name" value="ArfGAP_dom"/>
</dbReference>
<dbReference type="HOGENOM" id="CLU_023062_3_0_1"/>
<dbReference type="InterPro" id="IPR044732">
    <property type="entry name" value="ArfGAP_SMAP1-like"/>
</dbReference>
<name>F8QGA1_SERL3</name>
<feature type="region of interest" description="Disordered" evidence="6">
    <location>
        <begin position="202"/>
        <end position="244"/>
    </location>
</feature>
<evidence type="ECO:0000256" key="2">
    <source>
        <dbReference type="ARBA" id="ARBA00022723"/>
    </source>
</evidence>
<keyword evidence="2" id="KW-0479">Metal-binding</keyword>
<feature type="region of interest" description="Disordered" evidence="6">
    <location>
        <begin position="375"/>
        <end position="397"/>
    </location>
</feature>
<evidence type="ECO:0000256" key="1">
    <source>
        <dbReference type="ARBA" id="ARBA00022468"/>
    </source>
</evidence>
<keyword evidence="1" id="KW-0343">GTPase activation</keyword>